<evidence type="ECO:0000313" key="4">
    <source>
        <dbReference type="EMBL" id="RHH74442.1"/>
    </source>
</evidence>
<keyword evidence="1" id="KW-0328">Glycosyltransferase</keyword>
<dbReference type="PANTHER" id="PTHR22916">
    <property type="entry name" value="GLYCOSYLTRANSFERASE"/>
    <property type="match status" value="1"/>
</dbReference>
<evidence type="ECO:0000256" key="1">
    <source>
        <dbReference type="ARBA" id="ARBA00022676"/>
    </source>
</evidence>
<gene>
    <name evidence="4" type="ORF">DW192_15910</name>
</gene>
<accession>A0A414XKL5</accession>
<dbReference type="Proteomes" id="UP000284548">
    <property type="component" value="Unassembled WGS sequence"/>
</dbReference>
<evidence type="ECO:0000259" key="3">
    <source>
        <dbReference type="Pfam" id="PF00535"/>
    </source>
</evidence>
<dbReference type="PANTHER" id="PTHR22916:SF51">
    <property type="entry name" value="GLYCOSYLTRANSFERASE EPSH-RELATED"/>
    <property type="match status" value="1"/>
</dbReference>
<reference evidence="4 5" key="1">
    <citation type="submission" date="2018-08" db="EMBL/GenBank/DDBJ databases">
        <title>A genome reference for cultivated species of the human gut microbiota.</title>
        <authorList>
            <person name="Zou Y."/>
            <person name="Xue W."/>
            <person name="Luo G."/>
        </authorList>
    </citation>
    <scope>NUCLEOTIDE SEQUENCE [LARGE SCALE GENOMIC DNA]</scope>
    <source>
        <strain evidence="4 5">AM16-54</strain>
    </source>
</reference>
<comment type="caution">
    <text evidence="4">The sequence shown here is derived from an EMBL/GenBank/DDBJ whole genome shotgun (WGS) entry which is preliminary data.</text>
</comment>
<dbReference type="GO" id="GO:0016758">
    <property type="term" value="F:hexosyltransferase activity"/>
    <property type="evidence" value="ECO:0007669"/>
    <property type="project" value="UniProtKB-ARBA"/>
</dbReference>
<dbReference type="Gene3D" id="3.90.550.10">
    <property type="entry name" value="Spore Coat Polysaccharide Biosynthesis Protein SpsA, Chain A"/>
    <property type="match status" value="1"/>
</dbReference>
<protein>
    <submittedName>
        <fullName evidence="4">Glycosyltransferase</fullName>
    </submittedName>
</protein>
<dbReference type="Pfam" id="PF00535">
    <property type="entry name" value="Glycos_transf_2"/>
    <property type="match status" value="1"/>
</dbReference>
<feature type="domain" description="Glycosyltransferase 2-like" evidence="3">
    <location>
        <begin position="7"/>
        <end position="173"/>
    </location>
</feature>
<organism evidence="4 5">
    <name type="scientific">Segatella copri</name>
    <dbReference type="NCBI Taxonomy" id="165179"/>
    <lineage>
        <taxon>Bacteria</taxon>
        <taxon>Pseudomonadati</taxon>
        <taxon>Bacteroidota</taxon>
        <taxon>Bacteroidia</taxon>
        <taxon>Bacteroidales</taxon>
        <taxon>Prevotellaceae</taxon>
        <taxon>Segatella</taxon>
    </lineage>
</organism>
<dbReference type="CDD" id="cd00761">
    <property type="entry name" value="Glyco_tranf_GTA_type"/>
    <property type="match status" value="1"/>
</dbReference>
<dbReference type="AlphaFoldDB" id="A0A414XKL5"/>
<evidence type="ECO:0000256" key="2">
    <source>
        <dbReference type="ARBA" id="ARBA00022679"/>
    </source>
</evidence>
<dbReference type="InterPro" id="IPR029044">
    <property type="entry name" value="Nucleotide-diphossugar_trans"/>
</dbReference>
<proteinExistence type="predicted"/>
<dbReference type="InterPro" id="IPR001173">
    <property type="entry name" value="Glyco_trans_2-like"/>
</dbReference>
<evidence type="ECO:0000313" key="5">
    <source>
        <dbReference type="Proteomes" id="UP000284548"/>
    </source>
</evidence>
<dbReference type="EMBL" id="QRKB01000083">
    <property type="protein sequence ID" value="RHH74442.1"/>
    <property type="molecule type" value="Genomic_DNA"/>
</dbReference>
<keyword evidence="2 4" id="KW-0808">Transferase</keyword>
<name>A0A414XKL5_9BACT</name>
<dbReference type="RefSeq" id="WP_118255940.1">
    <property type="nucleotide sequence ID" value="NZ_QRKB01000083.1"/>
</dbReference>
<dbReference type="SUPFAM" id="SSF53448">
    <property type="entry name" value="Nucleotide-diphospho-sugar transferases"/>
    <property type="match status" value="1"/>
</dbReference>
<sequence>MENQTFSIIVPVYNVEQYLENCINSVLNQSFRNFQLILVDDGSKDSSGEICDRFAQKDSRVKVIHKPNAGVSAARNTGIDIATGQFICFIDSDDWIESEYLQKIVDEIYDFDILFFGSVWHYEDGCSRSLSLQNSEYKKDIYTGIFHLLENDIDINYFGFTWNKVFRRDIIEQYRIRFIENLSISEDEVFTLNYCNHIKSMKIIDVPLYHYLWKSQGLTHKKRQNEEWILLAYHFRKLTKEIQNNELSLYYKNRVAGIFNNAAWSCTNPFGLMKGELRMIKYCIKNHVPLPVKSIGREFLNKII</sequence>